<dbReference type="Proteomes" id="UP000007266">
    <property type="component" value="Linkage group 5"/>
</dbReference>
<sequence>MLPGHPCKVNESGRNRAKVKCHRSDGPGGGGGGSRPRTGRRRRRQPPPGRGSAQPWPLSVGRRRGRRRTRAAASSRRADTLHSLCRQPPPPRRPRRTACRTLRVDRRKAFTFSPHSIILRQKSKALYAPAAAAPTPSLHQVPPNTFTAPRKFKVARLFTLIALNNKSKPSKCTRSSPNLIIPNRNHIRRHRHRRK</sequence>
<accession>D6WJ50</accession>
<dbReference type="HOGENOM" id="CLU_1398029_0_0_1"/>
<name>D6WJ50_TRICA</name>
<dbReference type="InParanoid" id="D6WJ50"/>
<proteinExistence type="predicted"/>
<feature type="compositionally biased region" description="Basic residues" evidence="1">
    <location>
        <begin position="61"/>
        <end position="70"/>
    </location>
</feature>
<organism evidence="2 3">
    <name type="scientific">Tribolium castaneum</name>
    <name type="common">Red flour beetle</name>
    <dbReference type="NCBI Taxonomy" id="7070"/>
    <lineage>
        <taxon>Eukaryota</taxon>
        <taxon>Metazoa</taxon>
        <taxon>Ecdysozoa</taxon>
        <taxon>Arthropoda</taxon>
        <taxon>Hexapoda</taxon>
        <taxon>Insecta</taxon>
        <taxon>Pterygota</taxon>
        <taxon>Neoptera</taxon>
        <taxon>Endopterygota</taxon>
        <taxon>Coleoptera</taxon>
        <taxon>Polyphaga</taxon>
        <taxon>Cucujiformia</taxon>
        <taxon>Tenebrionidae</taxon>
        <taxon>Tenebrionidae incertae sedis</taxon>
        <taxon>Tribolium</taxon>
    </lineage>
</organism>
<evidence type="ECO:0000256" key="1">
    <source>
        <dbReference type="SAM" id="MobiDB-lite"/>
    </source>
</evidence>
<evidence type="ECO:0000313" key="3">
    <source>
        <dbReference type="Proteomes" id="UP000007266"/>
    </source>
</evidence>
<feature type="region of interest" description="Disordered" evidence="1">
    <location>
        <begin position="1"/>
        <end position="97"/>
    </location>
</feature>
<gene>
    <name evidence="2" type="primary">GLEAN_14003</name>
    <name evidence="2" type="ORF">TcasGA2_TC014003</name>
</gene>
<keyword evidence="3" id="KW-1185">Reference proteome</keyword>
<dbReference type="EMBL" id="KQ971342">
    <property type="protein sequence ID" value="EFA03879.1"/>
    <property type="molecule type" value="Genomic_DNA"/>
</dbReference>
<reference evidence="2 3" key="1">
    <citation type="journal article" date="2008" name="Nature">
        <title>The genome of the model beetle and pest Tribolium castaneum.</title>
        <authorList>
            <consortium name="Tribolium Genome Sequencing Consortium"/>
            <person name="Richards S."/>
            <person name="Gibbs R.A."/>
            <person name="Weinstock G.M."/>
            <person name="Brown S.J."/>
            <person name="Denell R."/>
            <person name="Beeman R.W."/>
            <person name="Gibbs R."/>
            <person name="Beeman R.W."/>
            <person name="Brown S.J."/>
            <person name="Bucher G."/>
            <person name="Friedrich M."/>
            <person name="Grimmelikhuijzen C.J."/>
            <person name="Klingler M."/>
            <person name="Lorenzen M."/>
            <person name="Richards S."/>
            <person name="Roth S."/>
            <person name="Schroder R."/>
            <person name="Tautz D."/>
            <person name="Zdobnov E.M."/>
            <person name="Muzny D."/>
            <person name="Gibbs R.A."/>
            <person name="Weinstock G.M."/>
            <person name="Attaway T."/>
            <person name="Bell S."/>
            <person name="Buhay C.J."/>
            <person name="Chandrabose M.N."/>
            <person name="Chavez D."/>
            <person name="Clerk-Blankenburg K.P."/>
            <person name="Cree A."/>
            <person name="Dao M."/>
            <person name="Davis C."/>
            <person name="Chacko J."/>
            <person name="Dinh H."/>
            <person name="Dugan-Rocha S."/>
            <person name="Fowler G."/>
            <person name="Garner T.T."/>
            <person name="Garnes J."/>
            <person name="Gnirke A."/>
            <person name="Hawes A."/>
            <person name="Hernandez J."/>
            <person name="Hines S."/>
            <person name="Holder M."/>
            <person name="Hume J."/>
            <person name="Jhangiani S.N."/>
            <person name="Joshi V."/>
            <person name="Khan Z.M."/>
            <person name="Jackson L."/>
            <person name="Kovar C."/>
            <person name="Kowis A."/>
            <person name="Lee S."/>
            <person name="Lewis L.R."/>
            <person name="Margolis J."/>
            <person name="Morgan M."/>
            <person name="Nazareth L.V."/>
            <person name="Nguyen N."/>
            <person name="Okwuonu G."/>
            <person name="Parker D."/>
            <person name="Richards S."/>
            <person name="Ruiz S.J."/>
            <person name="Santibanez J."/>
            <person name="Savard J."/>
            <person name="Scherer S.E."/>
            <person name="Schneider B."/>
            <person name="Sodergren E."/>
            <person name="Tautz D."/>
            <person name="Vattahil S."/>
            <person name="Villasana D."/>
            <person name="White C.S."/>
            <person name="Wright R."/>
            <person name="Park Y."/>
            <person name="Beeman R.W."/>
            <person name="Lord J."/>
            <person name="Oppert B."/>
            <person name="Lorenzen M."/>
            <person name="Brown S."/>
            <person name="Wang L."/>
            <person name="Savard J."/>
            <person name="Tautz D."/>
            <person name="Richards S."/>
            <person name="Weinstock G."/>
            <person name="Gibbs R.A."/>
            <person name="Liu Y."/>
            <person name="Worley K."/>
            <person name="Weinstock G."/>
            <person name="Elsik C.G."/>
            <person name="Reese J.T."/>
            <person name="Elhaik E."/>
            <person name="Landan G."/>
            <person name="Graur D."/>
            <person name="Arensburger P."/>
            <person name="Atkinson P."/>
            <person name="Beeman R.W."/>
            <person name="Beidler J."/>
            <person name="Brown S.J."/>
            <person name="Demuth J.P."/>
            <person name="Drury D.W."/>
            <person name="Du Y.Z."/>
            <person name="Fujiwara H."/>
            <person name="Lorenzen M."/>
            <person name="Maselli V."/>
            <person name="Osanai M."/>
            <person name="Park Y."/>
            <person name="Robertson H.M."/>
            <person name="Tu Z."/>
            <person name="Wang J.J."/>
            <person name="Wang S."/>
            <person name="Richards S."/>
            <person name="Song H."/>
            <person name="Zhang L."/>
            <person name="Sodergren E."/>
            <person name="Werner D."/>
            <person name="Stanke M."/>
            <person name="Morgenstern B."/>
            <person name="Solovyev V."/>
            <person name="Kosarev P."/>
            <person name="Brown G."/>
            <person name="Chen H.C."/>
            <person name="Ermolaeva O."/>
            <person name="Hlavina W."/>
            <person name="Kapustin Y."/>
            <person name="Kiryutin B."/>
            <person name="Kitts P."/>
            <person name="Maglott D."/>
            <person name="Pruitt K."/>
            <person name="Sapojnikov V."/>
            <person name="Souvorov A."/>
            <person name="Mackey A.J."/>
            <person name="Waterhouse R.M."/>
            <person name="Wyder S."/>
            <person name="Zdobnov E.M."/>
            <person name="Zdobnov E.M."/>
            <person name="Wyder S."/>
            <person name="Kriventseva E.V."/>
            <person name="Kadowaki T."/>
            <person name="Bork P."/>
            <person name="Aranda M."/>
            <person name="Bao R."/>
            <person name="Beermann A."/>
            <person name="Berns N."/>
            <person name="Bolognesi R."/>
            <person name="Bonneton F."/>
            <person name="Bopp D."/>
            <person name="Brown S.J."/>
            <person name="Bucher G."/>
            <person name="Butts T."/>
            <person name="Chaumot A."/>
            <person name="Denell R.E."/>
            <person name="Ferrier D.E."/>
            <person name="Friedrich M."/>
            <person name="Gordon C.M."/>
            <person name="Jindra M."/>
            <person name="Klingler M."/>
            <person name="Lan Q."/>
            <person name="Lattorff H.M."/>
            <person name="Laudet V."/>
            <person name="von Levetsow C."/>
            <person name="Liu Z."/>
            <person name="Lutz R."/>
            <person name="Lynch J.A."/>
            <person name="da Fonseca R.N."/>
            <person name="Posnien N."/>
            <person name="Reuter R."/>
            <person name="Roth S."/>
            <person name="Savard J."/>
            <person name="Schinko J.B."/>
            <person name="Schmitt C."/>
            <person name="Schoppmeier M."/>
            <person name="Schroder R."/>
            <person name="Shippy T.D."/>
            <person name="Simonnet F."/>
            <person name="Marques-Souza H."/>
            <person name="Tautz D."/>
            <person name="Tomoyasu Y."/>
            <person name="Trauner J."/>
            <person name="Van der Zee M."/>
            <person name="Vervoort M."/>
            <person name="Wittkopp N."/>
            <person name="Wimmer E.A."/>
            <person name="Yang X."/>
            <person name="Jones A.K."/>
            <person name="Sattelle D.B."/>
            <person name="Ebert P.R."/>
            <person name="Nelson D."/>
            <person name="Scott J.G."/>
            <person name="Beeman R.W."/>
            <person name="Muthukrishnan S."/>
            <person name="Kramer K.J."/>
            <person name="Arakane Y."/>
            <person name="Beeman R.W."/>
            <person name="Zhu Q."/>
            <person name="Hogenkamp D."/>
            <person name="Dixit R."/>
            <person name="Oppert B."/>
            <person name="Jiang H."/>
            <person name="Zou Z."/>
            <person name="Marshall J."/>
            <person name="Elpidina E."/>
            <person name="Vinokurov K."/>
            <person name="Oppert C."/>
            <person name="Zou Z."/>
            <person name="Evans J."/>
            <person name="Lu Z."/>
            <person name="Zhao P."/>
            <person name="Sumathipala N."/>
            <person name="Altincicek B."/>
            <person name="Vilcinskas A."/>
            <person name="Williams M."/>
            <person name="Hultmark D."/>
            <person name="Hetru C."/>
            <person name="Jiang H."/>
            <person name="Grimmelikhuijzen C.J."/>
            <person name="Hauser F."/>
            <person name="Cazzamali G."/>
            <person name="Williamson M."/>
            <person name="Park Y."/>
            <person name="Li B."/>
            <person name="Tanaka Y."/>
            <person name="Predel R."/>
            <person name="Neupert S."/>
            <person name="Schachtner J."/>
            <person name="Verleyen P."/>
            <person name="Raible F."/>
            <person name="Bork P."/>
            <person name="Friedrich M."/>
            <person name="Walden K.K."/>
            <person name="Robertson H.M."/>
            <person name="Angeli S."/>
            <person name="Foret S."/>
            <person name="Bucher G."/>
            <person name="Schuetz S."/>
            <person name="Maleszka R."/>
            <person name="Wimmer E.A."/>
            <person name="Beeman R.W."/>
            <person name="Lorenzen M."/>
            <person name="Tomoyasu Y."/>
            <person name="Miller S.C."/>
            <person name="Grossmann D."/>
            <person name="Bucher G."/>
        </authorList>
    </citation>
    <scope>NUCLEOTIDE SEQUENCE [LARGE SCALE GENOMIC DNA]</scope>
    <source>
        <strain evidence="2 3">Georgia GA2</strain>
    </source>
</reference>
<dbReference type="AlphaFoldDB" id="D6WJ50"/>
<evidence type="ECO:0000313" key="2">
    <source>
        <dbReference type="EMBL" id="EFA03879.1"/>
    </source>
</evidence>
<reference evidence="2 3" key="2">
    <citation type="journal article" date="2010" name="Nucleic Acids Res.">
        <title>BeetleBase in 2010: revisions to provide comprehensive genomic information for Tribolium castaneum.</title>
        <authorList>
            <person name="Kim H.S."/>
            <person name="Murphy T."/>
            <person name="Xia J."/>
            <person name="Caragea D."/>
            <person name="Park Y."/>
            <person name="Beeman R.W."/>
            <person name="Lorenzen M.D."/>
            <person name="Butcher S."/>
            <person name="Manak J.R."/>
            <person name="Brown S.J."/>
        </authorList>
    </citation>
    <scope>GENOME REANNOTATION</scope>
    <source>
        <strain evidence="2 3">Georgia GA2</strain>
    </source>
</reference>
<protein>
    <submittedName>
        <fullName evidence="2">Uncharacterized protein</fullName>
    </submittedName>
</protein>